<organism evidence="2 3">
    <name type="scientific">Nibrella viscosa</name>
    <dbReference type="NCBI Taxonomy" id="1084524"/>
    <lineage>
        <taxon>Bacteria</taxon>
        <taxon>Pseudomonadati</taxon>
        <taxon>Bacteroidota</taxon>
        <taxon>Cytophagia</taxon>
        <taxon>Cytophagales</taxon>
        <taxon>Spirosomataceae</taxon>
        <taxon>Nibrella</taxon>
    </lineage>
</organism>
<accession>A0ABP8KUP1</accession>
<dbReference type="EMBL" id="BAABHB010000013">
    <property type="protein sequence ID" value="GAA4415599.1"/>
    <property type="molecule type" value="Genomic_DNA"/>
</dbReference>
<feature type="transmembrane region" description="Helical" evidence="1">
    <location>
        <begin position="127"/>
        <end position="154"/>
    </location>
</feature>
<evidence type="ECO:0000256" key="1">
    <source>
        <dbReference type="SAM" id="Phobius"/>
    </source>
</evidence>
<keyword evidence="1" id="KW-0472">Membrane</keyword>
<dbReference type="Proteomes" id="UP001500936">
    <property type="component" value="Unassembled WGS sequence"/>
</dbReference>
<name>A0ABP8KUP1_9BACT</name>
<dbReference type="PANTHER" id="PTHR35519:SF2">
    <property type="entry name" value="PH DOMAIN PROTEIN"/>
    <property type="match status" value="1"/>
</dbReference>
<keyword evidence="1" id="KW-1133">Transmembrane helix</keyword>
<protein>
    <recommendedName>
        <fullName evidence="4">DUF4112 domain-containing protein</fullName>
    </recommendedName>
</protein>
<comment type="caution">
    <text evidence="2">The sequence shown here is derived from an EMBL/GenBank/DDBJ whole genome shotgun (WGS) entry which is preliminary data.</text>
</comment>
<evidence type="ECO:0008006" key="4">
    <source>
        <dbReference type="Google" id="ProtNLM"/>
    </source>
</evidence>
<feature type="transmembrane region" description="Helical" evidence="1">
    <location>
        <begin position="77"/>
        <end position="101"/>
    </location>
</feature>
<dbReference type="Pfam" id="PF13430">
    <property type="entry name" value="DUF4112"/>
    <property type="match status" value="1"/>
</dbReference>
<feature type="transmembrane region" description="Helical" evidence="1">
    <location>
        <begin position="36"/>
        <end position="65"/>
    </location>
</feature>
<gene>
    <name evidence="2" type="ORF">GCM10023187_46220</name>
</gene>
<evidence type="ECO:0000313" key="2">
    <source>
        <dbReference type="EMBL" id="GAA4415599.1"/>
    </source>
</evidence>
<evidence type="ECO:0000313" key="3">
    <source>
        <dbReference type="Proteomes" id="UP001500936"/>
    </source>
</evidence>
<proteinExistence type="predicted"/>
<keyword evidence="1" id="KW-0812">Transmembrane</keyword>
<reference evidence="3" key="1">
    <citation type="journal article" date="2019" name="Int. J. Syst. Evol. Microbiol.">
        <title>The Global Catalogue of Microorganisms (GCM) 10K type strain sequencing project: providing services to taxonomists for standard genome sequencing and annotation.</title>
        <authorList>
            <consortium name="The Broad Institute Genomics Platform"/>
            <consortium name="The Broad Institute Genome Sequencing Center for Infectious Disease"/>
            <person name="Wu L."/>
            <person name="Ma J."/>
        </authorList>
    </citation>
    <scope>NUCLEOTIDE SEQUENCE [LARGE SCALE GENOMIC DNA]</scope>
    <source>
        <strain evidence="3">JCM 17925</strain>
    </source>
</reference>
<sequence length="156" mass="17204">MEREPIITSPARLKQLEYLARLMDAQFRIPGTNIRFGLDALIGLIPGAGDLSTFAVSGFMVSIMARNGASGFVLARMVLNIVIDALLGSVPIIGDIFDVAFKANLRNMRLMREHYVEGRHRGGAWKIIVPVLLLLLLFIGLLIWGIYSLIIAAWPS</sequence>
<dbReference type="InterPro" id="IPR025187">
    <property type="entry name" value="DUF4112"/>
</dbReference>
<dbReference type="PANTHER" id="PTHR35519">
    <property type="entry name" value="MEMBRANE PROTEINS"/>
    <property type="match status" value="1"/>
</dbReference>
<dbReference type="RefSeq" id="WP_345270424.1">
    <property type="nucleotide sequence ID" value="NZ_BAABHB010000013.1"/>
</dbReference>
<keyword evidence="3" id="KW-1185">Reference proteome</keyword>